<sequence>MLILFEVIPVVLDLRSLTLSRLKLQIHQVSDQLVDNNAQEALPAIAGYSLQCLTIPTSLAYYQTSALPKVGIRSHNLRICPKFEEPDTVMLELKGCGVLFEASIVVLV</sequence>
<dbReference type="AlphaFoldDB" id="A0A4Y7K0F8"/>
<dbReference type="Proteomes" id="UP000316621">
    <property type="component" value="Chromosome 6"/>
</dbReference>
<accession>A0A4Y7K0F8</accession>
<dbReference type="Gramene" id="RZC65445">
    <property type="protein sequence ID" value="RZC65445"/>
    <property type="gene ID" value="C5167_009144"/>
</dbReference>
<evidence type="ECO:0000313" key="2">
    <source>
        <dbReference type="Proteomes" id="UP000316621"/>
    </source>
</evidence>
<gene>
    <name evidence="1" type="ORF">C5167_009144</name>
</gene>
<organism evidence="1 2">
    <name type="scientific">Papaver somniferum</name>
    <name type="common">Opium poppy</name>
    <dbReference type="NCBI Taxonomy" id="3469"/>
    <lineage>
        <taxon>Eukaryota</taxon>
        <taxon>Viridiplantae</taxon>
        <taxon>Streptophyta</taxon>
        <taxon>Embryophyta</taxon>
        <taxon>Tracheophyta</taxon>
        <taxon>Spermatophyta</taxon>
        <taxon>Magnoliopsida</taxon>
        <taxon>Ranunculales</taxon>
        <taxon>Papaveraceae</taxon>
        <taxon>Papaveroideae</taxon>
        <taxon>Papaver</taxon>
    </lineage>
</organism>
<proteinExistence type="predicted"/>
<name>A0A4Y7K0F8_PAPSO</name>
<protein>
    <submittedName>
        <fullName evidence="1">Uncharacterized protein</fullName>
    </submittedName>
</protein>
<reference evidence="1 2" key="1">
    <citation type="journal article" date="2018" name="Science">
        <title>The opium poppy genome and morphinan production.</title>
        <authorList>
            <person name="Guo L."/>
            <person name="Winzer T."/>
            <person name="Yang X."/>
            <person name="Li Y."/>
            <person name="Ning Z."/>
            <person name="He Z."/>
            <person name="Teodor R."/>
            <person name="Lu Y."/>
            <person name="Bowser T.A."/>
            <person name="Graham I.A."/>
            <person name="Ye K."/>
        </authorList>
    </citation>
    <scope>NUCLEOTIDE SEQUENCE [LARGE SCALE GENOMIC DNA]</scope>
    <source>
        <strain evidence="2">cv. HN1</strain>
        <tissue evidence="1">Leaves</tissue>
    </source>
</reference>
<keyword evidence="2" id="KW-1185">Reference proteome</keyword>
<dbReference type="EMBL" id="CM010720">
    <property type="protein sequence ID" value="RZC65445.1"/>
    <property type="molecule type" value="Genomic_DNA"/>
</dbReference>
<evidence type="ECO:0000313" key="1">
    <source>
        <dbReference type="EMBL" id="RZC65445.1"/>
    </source>
</evidence>